<evidence type="ECO:0000259" key="8">
    <source>
        <dbReference type="PROSITE" id="PS51918"/>
    </source>
</evidence>
<proteinExistence type="predicted"/>
<keyword evidence="4" id="KW-0479">Metal-binding</keyword>
<comment type="cofactor">
    <cofactor evidence="1">
        <name>[4Fe-4S] cluster</name>
        <dbReference type="ChEBI" id="CHEBI:49883"/>
    </cofactor>
</comment>
<dbReference type="CDD" id="cd01335">
    <property type="entry name" value="Radical_SAM"/>
    <property type="match status" value="1"/>
</dbReference>
<accession>A0A0B5BEX6</accession>
<dbReference type="InterPro" id="IPR023885">
    <property type="entry name" value="4Fe4S-binding_SPASM_dom"/>
</dbReference>
<organism evidence="9 10">
    <name type="scientific">Geobacter pickeringii</name>
    <dbReference type="NCBI Taxonomy" id="345632"/>
    <lineage>
        <taxon>Bacteria</taxon>
        <taxon>Pseudomonadati</taxon>
        <taxon>Thermodesulfobacteriota</taxon>
        <taxon>Desulfuromonadia</taxon>
        <taxon>Geobacterales</taxon>
        <taxon>Geobacteraceae</taxon>
        <taxon>Geobacter</taxon>
    </lineage>
</organism>
<dbReference type="GO" id="GO:0046872">
    <property type="term" value="F:metal ion binding"/>
    <property type="evidence" value="ECO:0007669"/>
    <property type="project" value="UniProtKB-KW"/>
</dbReference>
<dbReference type="SFLD" id="SFLDG01067">
    <property type="entry name" value="SPASM/twitch_domain_containing"/>
    <property type="match status" value="1"/>
</dbReference>
<dbReference type="KEGG" id="gpi:GPICK_06635"/>
<dbReference type="SFLD" id="SFLDS00029">
    <property type="entry name" value="Radical_SAM"/>
    <property type="match status" value="1"/>
</dbReference>
<dbReference type="STRING" id="345632.GPICK_06635"/>
<evidence type="ECO:0000256" key="5">
    <source>
        <dbReference type="ARBA" id="ARBA00023004"/>
    </source>
</evidence>
<dbReference type="GO" id="GO:0003824">
    <property type="term" value="F:catalytic activity"/>
    <property type="evidence" value="ECO:0007669"/>
    <property type="project" value="InterPro"/>
</dbReference>
<dbReference type="Pfam" id="PF04055">
    <property type="entry name" value="Radical_SAM"/>
    <property type="match status" value="1"/>
</dbReference>
<dbReference type="Pfam" id="PF13186">
    <property type="entry name" value="SPASM"/>
    <property type="match status" value="1"/>
</dbReference>
<dbReference type="InterPro" id="IPR058240">
    <property type="entry name" value="rSAM_sf"/>
</dbReference>
<dbReference type="NCBIfam" id="TIGR03962">
    <property type="entry name" value="mycofact_rSAM"/>
    <property type="match status" value="1"/>
</dbReference>
<dbReference type="AlphaFoldDB" id="A0A0B5BEX6"/>
<evidence type="ECO:0000256" key="4">
    <source>
        <dbReference type="ARBA" id="ARBA00022723"/>
    </source>
</evidence>
<dbReference type="InterPro" id="IPR023913">
    <property type="entry name" value="MftC"/>
</dbReference>
<name>A0A0B5BEX6_9BACT</name>
<sequence>MSNRYVEMGMRSPVNLTWEVSLACNLRCTHCLSSSGEPARGELTTTEALGLVEQLHEARVFQVNFGGGEPFMRPDFEEILDACHDKGIMTCISTNGTLLDAGRVARLTKSRLVAIQVSMDGATPETCDAIRGTGVFHRAIEAIRLLAATSIPTSINTVLTAQNAGEIPAMHDLARSLGVSLRVSRFRPSGRGADNWEDLRPTPAQLLEFSDWLARSGDVRTGDSFFSLTSQERQGLGLNLCGAAKLTCCVGPTGNMYPCAFLQTDRFKAGSLREQSFQEVWDSSEIYESFRSLRIHSCEECQRFDQCHGGCPAVAWHLKNDINGGDPECLERCVTSIADANKAAAAA</sequence>
<dbReference type="HOGENOM" id="CLU_009273_4_2_7"/>
<dbReference type="SMART" id="SM00729">
    <property type="entry name" value="Elp3"/>
    <property type="match status" value="1"/>
</dbReference>
<dbReference type="Gene3D" id="3.20.20.70">
    <property type="entry name" value="Aldolase class I"/>
    <property type="match status" value="1"/>
</dbReference>
<dbReference type="Proteomes" id="UP000057609">
    <property type="component" value="Chromosome"/>
</dbReference>
<dbReference type="InterPro" id="IPR007197">
    <property type="entry name" value="rSAM"/>
</dbReference>
<gene>
    <name evidence="9" type="ORF">GPICK_06635</name>
</gene>
<keyword evidence="2" id="KW-0004">4Fe-4S</keyword>
<dbReference type="PIRSF" id="PIRSF037420">
    <property type="entry name" value="PQQ_syn_pqqE"/>
    <property type="match status" value="1"/>
</dbReference>
<evidence type="ECO:0000313" key="9">
    <source>
        <dbReference type="EMBL" id="AJE03085.1"/>
    </source>
</evidence>
<keyword evidence="6" id="KW-0411">Iron-sulfur</keyword>
<keyword evidence="10" id="KW-1185">Reference proteome</keyword>
<evidence type="ECO:0000313" key="10">
    <source>
        <dbReference type="Proteomes" id="UP000057609"/>
    </source>
</evidence>
<protein>
    <submittedName>
        <fullName evidence="9">Radical SAM protein</fullName>
    </submittedName>
</protein>
<dbReference type="OrthoDB" id="9763993at2"/>
<evidence type="ECO:0000256" key="3">
    <source>
        <dbReference type="ARBA" id="ARBA00022691"/>
    </source>
</evidence>
<keyword evidence="5" id="KW-0408">Iron</keyword>
<feature type="domain" description="Radical SAM core" evidence="8">
    <location>
        <begin position="10"/>
        <end position="223"/>
    </location>
</feature>
<evidence type="ECO:0000256" key="1">
    <source>
        <dbReference type="ARBA" id="ARBA00001966"/>
    </source>
</evidence>
<dbReference type="InterPro" id="IPR050377">
    <property type="entry name" value="Radical_SAM_PqqE_MftC-like"/>
</dbReference>
<dbReference type="RefSeq" id="WP_039741526.1">
    <property type="nucleotide sequence ID" value="NZ_CP009788.1"/>
</dbReference>
<dbReference type="PANTHER" id="PTHR11228">
    <property type="entry name" value="RADICAL SAM DOMAIN PROTEIN"/>
    <property type="match status" value="1"/>
</dbReference>
<dbReference type="PANTHER" id="PTHR11228:SF7">
    <property type="entry name" value="PQQA PEPTIDE CYCLASE"/>
    <property type="match status" value="1"/>
</dbReference>
<dbReference type="PROSITE" id="PS51918">
    <property type="entry name" value="RADICAL_SAM"/>
    <property type="match status" value="1"/>
</dbReference>
<dbReference type="SUPFAM" id="SSF102114">
    <property type="entry name" value="Radical SAM enzymes"/>
    <property type="match status" value="1"/>
</dbReference>
<keyword evidence="7" id="KW-0456">Lyase</keyword>
<dbReference type="GO" id="GO:0051539">
    <property type="term" value="F:4 iron, 4 sulfur cluster binding"/>
    <property type="evidence" value="ECO:0007669"/>
    <property type="project" value="UniProtKB-KW"/>
</dbReference>
<evidence type="ECO:0000256" key="2">
    <source>
        <dbReference type="ARBA" id="ARBA00022485"/>
    </source>
</evidence>
<reference evidence="9 10" key="1">
    <citation type="journal article" date="2015" name="Genome Announc.">
        <title>Complete Genome of Geobacter pickeringii G13T, a Metal-Reducing Isolate from Sedimentary Kaolin Deposits.</title>
        <authorList>
            <person name="Badalamenti J.P."/>
            <person name="Bond D.R."/>
        </authorList>
    </citation>
    <scope>NUCLEOTIDE SEQUENCE [LARGE SCALE GENOMIC DNA]</scope>
    <source>
        <strain evidence="9 10">G13</strain>
    </source>
</reference>
<keyword evidence="3" id="KW-0949">S-adenosyl-L-methionine</keyword>
<evidence type="ECO:0000256" key="6">
    <source>
        <dbReference type="ARBA" id="ARBA00023014"/>
    </source>
</evidence>
<dbReference type="InterPro" id="IPR034480">
    <property type="entry name" value="Heme_synthase-like"/>
</dbReference>
<evidence type="ECO:0000256" key="7">
    <source>
        <dbReference type="ARBA" id="ARBA00023239"/>
    </source>
</evidence>
<dbReference type="NCBIfam" id="TIGR04085">
    <property type="entry name" value="rSAM_more_4Fe4S"/>
    <property type="match status" value="1"/>
</dbReference>
<dbReference type="SFLD" id="SFLDG01385">
    <property type="entry name" value="heme_carboxy_lyase_like"/>
    <property type="match status" value="1"/>
</dbReference>
<dbReference type="InterPro" id="IPR013785">
    <property type="entry name" value="Aldolase_TIM"/>
</dbReference>
<dbReference type="InterPro" id="IPR017200">
    <property type="entry name" value="PqqE-like"/>
</dbReference>
<dbReference type="SFLD" id="SFLDG01386">
    <property type="entry name" value="main_SPASM_domain-containing"/>
    <property type="match status" value="1"/>
</dbReference>
<dbReference type="InterPro" id="IPR006638">
    <property type="entry name" value="Elp3/MiaA/NifB-like_rSAM"/>
</dbReference>
<dbReference type="EMBL" id="CP009788">
    <property type="protein sequence ID" value="AJE03085.1"/>
    <property type="molecule type" value="Genomic_DNA"/>
</dbReference>
<dbReference type="SFLD" id="SFLDF00316">
    <property type="entry name" value="C-terminal_tyrosine_decarboxyl"/>
    <property type="match status" value="1"/>
</dbReference>